<keyword evidence="4" id="KW-1185">Reference proteome</keyword>
<feature type="domain" description="GerMN" evidence="2">
    <location>
        <begin position="95"/>
        <end position="184"/>
    </location>
</feature>
<feature type="region of interest" description="Disordered" evidence="1">
    <location>
        <begin position="334"/>
        <end position="354"/>
    </location>
</feature>
<reference evidence="3" key="1">
    <citation type="submission" date="2022-10" db="EMBL/GenBank/DDBJ databases">
        <title>Description of Fervidibacillus gen. nov. in the family Fervidibacillaceae fam. nov. with two species, Fervidibacillus albus sp. nov., and Fervidibacillus halotolerans sp. nov., isolated from tidal flat sediments.</title>
        <authorList>
            <person name="Kwon K.K."/>
            <person name="Yang S.-H."/>
        </authorList>
    </citation>
    <scope>NUCLEOTIDE SEQUENCE</scope>
    <source>
        <strain evidence="3">JCM 19140</strain>
    </source>
</reference>
<comment type="caution">
    <text evidence="3">The sequence shown here is derived from an EMBL/GenBank/DDBJ whole genome shotgun (WGS) entry which is preliminary data.</text>
</comment>
<protein>
    <submittedName>
        <fullName evidence="3">GerMN domain-containing protein</fullName>
    </submittedName>
</protein>
<sequence>MKRKITYFLSILIVSILLSGCGLFNGSKEDIDPPKDVSYEEDLDLDVSGSQGDIEADGESADGETATIQTELYLIDSDGFVVPRTFSLPNTESVAKQALEYLVTGGPITDQLPNEFRAVLPADTAVDLDITDGVATVNFSNEFAQYAPEDELKIVQSVTWTLTQFDSVDRVKLQMNGNDLSEMPVNGTPLNGDLTRKIGINLDTTNVVDITNTRPVTVYYLSQTDEESYYVPVTKRIQNSEDNTVAAIVEELVKGPDLSSPLFTMLMPDVELLNEPEISDGVVTLNFNENILGSYEQKLVSKQVMDSLVLSLTEQEGIKGVAIQVNGEADIVNQDGEPVTEPVTRPKNVNTGSF</sequence>
<feature type="domain" description="GerMN" evidence="2">
    <location>
        <begin position="245"/>
        <end position="334"/>
    </location>
</feature>
<dbReference type="InterPro" id="IPR019606">
    <property type="entry name" value="GerMN"/>
</dbReference>
<organism evidence="3 4">
    <name type="scientific">Perspicuibacillus lycopersici</name>
    <dbReference type="NCBI Taxonomy" id="1325689"/>
    <lineage>
        <taxon>Bacteria</taxon>
        <taxon>Bacillati</taxon>
        <taxon>Bacillota</taxon>
        <taxon>Bacilli</taxon>
        <taxon>Bacillales</taxon>
        <taxon>Bacillaceae</taxon>
        <taxon>Perspicuibacillus</taxon>
    </lineage>
</organism>
<evidence type="ECO:0000313" key="4">
    <source>
        <dbReference type="Proteomes" id="UP001209318"/>
    </source>
</evidence>
<dbReference type="SMART" id="SM00909">
    <property type="entry name" value="Germane"/>
    <property type="match status" value="2"/>
</dbReference>
<dbReference type="Pfam" id="PF10646">
    <property type="entry name" value="Germane"/>
    <property type="match status" value="2"/>
</dbReference>
<accession>A0AAE3LTI7</accession>
<dbReference type="Proteomes" id="UP001209318">
    <property type="component" value="Unassembled WGS sequence"/>
</dbReference>
<dbReference type="EMBL" id="JAOUSF010000003">
    <property type="protein sequence ID" value="MCU9614053.1"/>
    <property type="molecule type" value="Genomic_DNA"/>
</dbReference>
<evidence type="ECO:0000313" key="3">
    <source>
        <dbReference type="EMBL" id="MCU9614053.1"/>
    </source>
</evidence>
<gene>
    <name evidence="3" type="ORF">OEV98_10830</name>
</gene>
<proteinExistence type="predicted"/>
<dbReference type="AlphaFoldDB" id="A0AAE3LTI7"/>
<name>A0AAE3LTI7_9BACI</name>
<evidence type="ECO:0000259" key="2">
    <source>
        <dbReference type="SMART" id="SM00909"/>
    </source>
</evidence>
<evidence type="ECO:0000256" key="1">
    <source>
        <dbReference type="SAM" id="MobiDB-lite"/>
    </source>
</evidence>
<dbReference type="PROSITE" id="PS51257">
    <property type="entry name" value="PROKAR_LIPOPROTEIN"/>
    <property type="match status" value="1"/>
</dbReference>